<name>A0AA91IDK0_VARPD</name>
<feature type="transmembrane region" description="Helical" evidence="8">
    <location>
        <begin position="185"/>
        <end position="204"/>
    </location>
</feature>
<evidence type="ECO:0000313" key="11">
    <source>
        <dbReference type="Proteomes" id="UP000077852"/>
    </source>
</evidence>
<evidence type="ECO:0000256" key="8">
    <source>
        <dbReference type="SAM" id="Phobius"/>
    </source>
</evidence>
<dbReference type="Gene3D" id="3.30.565.10">
    <property type="entry name" value="Histidine kinase-like ATPase, C-terminal domain"/>
    <property type="match status" value="1"/>
</dbReference>
<evidence type="ECO:0000256" key="5">
    <source>
        <dbReference type="ARBA" id="ARBA00022777"/>
    </source>
</evidence>
<feature type="domain" description="Histidine kinase" evidence="9">
    <location>
        <begin position="240"/>
        <end position="447"/>
    </location>
</feature>
<dbReference type="Proteomes" id="UP000077852">
    <property type="component" value="Unassembled WGS sequence"/>
</dbReference>
<keyword evidence="8" id="KW-0472">Membrane</keyword>
<sequence>MPTPAPPPKMPAATEAVAVAGELHAPRAGVASLDNATGHQNMQQLIQLRWFAVVGQVVTILVVHYGFAIRLPLDHMLQVLTCLALFNMVSLLRARSHRRVTNGELFLALLVDVATLTAQLYLSGGATNPFVFLFLLQVTLGAVLLKPWSTWTIVVITSICFAGLALFSRPLALPLDHNRGLWSPYIQGMLVCFALNAALLVIFITRISRNLRARDARLADLRQRASEEEHIVRMGLLASGAAHELGTPLATLAVILGDWRRLPHFSSDPELLTEVAEMELQIQRCKSIVSGILLSAGEARGESSEETTVSTFLDDLIEEWRTTRPIEDFEYDNHFGRDLPMVSDSALKQMICNVLDNALEASPHWLRLEAAHDADALTITVTDAGPGFLPAILKEFGKPYQSSKGRPGGGLGLFLVVNVARTVGGRVAAGNRPEGGAIVKITLPLAAIVLEEEEDEEEDDEQEPAALEHHGTTETQGHDRNRS</sequence>
<dbReference type="PRINTS" id="PR00344">
    <property type="entry name" value="BCTRLSENSOR"/>
</dbReference>
<dbReference type="SUPFAM" id="SSF47384">
    <property type="entry name" value="Homodimeric domain of signal transducing histidine kinase"/>
    <property type="match status" value="1"/>
</dbReference>
<feature type="region of interest" description="Disordered" evidence="7">
    <location>
        <begin position="449"/>
        <end position="483"/>
    </location>
</feature>
<gene>
    <name evidence="10" type="ORF">A3K87_05890</name>
</gene>
<feature type="transmembrane region" description="Helical" evidence="8">
    <location>
        <begin position="105"/>
        <end position="122"/>
    </location>
</feature>
<organism evidence="10 11">
    <name type="scientific">Variovorax paradoxus</name>
    <dbReference type="NCBI Taxonomy" id="34073"/>
    <lineage>
        <taxon>Bacteria</taxon>
        <taxon>Pseudomonadati</taxon>
        <taxon>Pseudomonadota</taxon>
        <taxon>Betaproteobacteria</taxon>
        <taxon>Burkholderiales</taxon>
        <taxon>Comamonadaceae</taxon>
        <taxon>Variovorax</taxon>
    </lineage>
</organism>
<proteinExistence type="predicted"/>
<keyword evidence="8" id="KW-1133">Transmembrane helix</keyword>
<reference evidence="10 11" key="1">
    <citation type="submission" date="2016-03" db="EMBL/GenBank/DDBJ databases">
        <title>Genome sequence of Variovorax paradoxus KB5.</title>
        <authorList>
            <person name="Jeong H."/>
            <person name="Hong C.E."/>
            <person name="Jo S.H."/>
            <person name="Park J.M."/>
        </authorList>
    </citation>
    <scope>NUCLEOTIDE SEQUENCE [LARGE SCALE GENOMIC DNA]</scope>
    <source>
        <strain evidence="10 11">KB5</strain>
    </source>
</reference>
<dbReference type="InterPro" id="IPR004358">
    <property type="entry name" value="Sig_transdc_His_kin-like_C"/>
</dbReference>
<keyword evidence="3" id="KW-0808">Transferase</keyword>
<dbReference type="PANTHER" id="PTHR44936:SF10">
    <property type="entry name" value="SENSOR PROTEIN RSTB"/>
    <property type="match status" value="1"/>
</dbReference>
<dbReference type="GO" id="GO:0005886">
    <property type="term" value="C:plasma membrane"/>
    <property type="evidence" value="ECO:0007669"/>
    <property type="project" value="TreeGrafter"/>
</dbReference>
<protein>
    <recommendedName>
        <fullName evidence="2">histidine kinase</fullName>
        <ecNumber evidence="2">2.7.13.3</ecNumber>
    </recommendedName>
</protein>
<comment type="caution">
    <text evidence="10">The sequence shown here is derived from an EMBL/GenBank/DDBJ whole genome shotgun (WGS) entry which is preliminary data.</text>
</comment>
<dbReference type="InterPro" id="IPR005467">
    <property type="entry name" value="His_kinase_dom"/>
</dbReference>
<dbReference type="Pfam" id="PF02518">
    <property type="entry name" value="HATPase_c"/>
    <property type="match status" value="1"/>
</dbReference>
<dbReference type="SUPFAM" id="SSF55874">
    <property type="entry name" value="ATPase domain of HSP90 chaperone/DNA topoisomerase II/histidine kinase"/>
    <property type="match status" value="1"/>
</dbReference>
<dbReference type="GO" id="GO:0000155">
    <property type="term" value="F:phosphorelay sensor kinase activity"/>
    <property type="evidence" value="ECO:0007669"/>
    <property type="project" value="InterPro"/>
</dbReference>
<dbReference type="SMART" id="SM00387">
    <property type="entry name" value="HATPase_c"/>
    <property type="match status" value="1"/>
</dbReference>
<evidence type="ECO:0000256" key="6">
    <source>
        <dbReference type="ARBA" id="ARBA00022840"/>
    </source>
</evidence>
<evidence type="ECO:0000256" key="1">
    <source>
        <dbReference type="ARBA" id="ARBA00000085"/>
    </source>
</evidence>
<dbReference type="InterPro" id="IPR050980">
    <property type="entry name" value="2C_sensor_his_kinase"/>
</dbReference>
<dbReference type="EMBL" id="LVHG01000013">
    <property type="protein sequence ID" value="OAK66735.1"/>
    <property type="molecule type" value="Genomic_DNA"/>
</dbReference>
<feature type="transmembrane region" description="Helical" evidence="8">
    <location>
        <begin position="128"/>
        <end position="145"/>
    </location>
</feature>
<dbReference type="PANTHER" id="PTHR44936">
    <property type="entry name" value="SENSOR PROTEIN CREC"/>
    <property type="match status" value="1"/>
</dbReference>
<dbReference type="PROSITE" id="PS50109">
    <property type="entry name" value="HIS_KIN"/>
    <property type="match status" value="1"/>
</dbReference>
<evidence type="ECO:0000256" key="4">
    <source>
        <dbReference type="ARBA" id="ARBA00022741"/>
    </source>
</evidence>
<accession>A0AA91IDK0</accession>
<keyword evidence="6" id="KW-0067">ATP-binding</keyword>
<feature type="transmembrane region" description="Helical" evidence="8">
    <location>
        <begin position="75"/>
        <end position="93"/>
    </location>
</feature>
<keyword evidence="8" id="KW-0812">Transmembrane</keyword>
<feature type="compositionally biased region" description="Basic and acidic residues" evidence="7">
    <location>
        <begin position="466"/>
        <end position="483"/>
    </location>
</feature>
<feature type="transmembrane region" description="Helical" evidence="8">
    <location>
        <begin position="50"/>
        <end position="69"/>
    </location>
</feature>
<dbReference type="InterPro" id="IPR003594">
    <property type="entry name" value="HATPase_dom"/>
</dbReference>
<dbReference type="EC" id="2.7.13.3" evidence="2"/>
<feature type="transmembrane region" description="Helical" evidence="8">
    <location>
        <begin position="152"/>
        <end position="173"/>
    </location>
</feature>
<dbReference type="GO" id="GO:0005524">
    <property type="term" value="F:ATP binding"/>
    <property type="evidence" value="ECO:0007669"/>
    <property type="project" value="UniProtKB-KW"/>
</dbReference>
<evidence type="ECO:0000256" key="2">
    <source>
        <dbReference type="ARBA" id="ARBA00012438"/>
    </source>
</evidence>
<dbReference type="InterPro" id="IPR036097">
    <property type="entry name" value="HisK_dim/P_sf"/>
</dbReference>
<evidence type="ECO:0000259" key="9">
    <source>
        <dbReference type="PROSITE" id="PS50109"/>
    </source>
</evidence>
<evidence type="ECO:0000256" key="3">
    <source>
        <dbReference type="ARBA" id="ARBA00022679"/>
    </source>
</evidence>
<keyword evidence="5 10" id="KW-0418">Kinase</keyword>
<keyword evidence="4" id="KW-0547">Nucleotide-binding</keyword>
<evidence type="ECO:0000256" key="7">
    <source>
        <dbReference type="SAM" id="MobiDB-lite"/>
    </source>
</evidence>
<feature type="compositionally biased region" description="Acidic residues" evidence="7">
    <location>
        <begin position="450"/>
        <end position="463"/>
    </location>
</feature>
<dbReference type="InterPro" id="IPR036890">
    <property type="entry name" value="HATPase_C_sf"/>
</dbReference>
<comment type="catalytic activity">
    <reaction evidence="1">
        <text>ATP + protein L-histidine = ADP + protein N-phospho-L-histidine.</text>
        <dbReference type="EC" id="2.7.13.3"/>
    </reaction>
</comment>
<evidence type="ECO:0000313" key="10">
    <source>
        <dbReference type="EMBL" id="OAK66735.1"/>
    </source>
</evidence>
<dbReference type="AlphaFoldDB" id="A0AA91IDK0"/>
<dbReference type="Gene3D" id="1.10.287.130">
    <property type="match status" value="1"/>
</dbReference>